<keyword evidence="2" id="KW-0560">Oxidoreductase</keyword>
<feature type="compositionally biased region" description="Basic and acidic residues" evidence="3">
    <location>
        <begin position="103"/>
        <end position="114"/>
    </location>
</feature>
<protein>
    <recommendedName>
        <fullName evidence="6">Nudix hydrolase domain-containing protein</fullName>
    </recommendedName>
</protein>
<feature type="compositionally biased region" description="Basic and acidic residues" evidence="3">
    <location>
        <begin position="184"/>
        <end position="197"/>
    </location>
</feature>
<dbReference type="Gene3D" id="3.90.79.10">
    <property type="entry name" value="Nucleoside Triphosphate Pyrophosphohydrolase"/>
    <property type="match status" value="1"/>
</dbReference>
<organism evidence="4 5">
    <name type="scientific">Angustibacter aerolatus</name>
    <dbReference type="NCBI Taxonomy" id="1162965"/>
    <lineage>
        <taxon>Bacteria</taxon>
        <taxon>Bacillati</taxon>
        <taxon>Actinomycetota</taxon>
        <taxon>Actinomycetes</taxon>
        <taxon>Kineosporiales</taxon>
        <taxon>Kineosporiaceae</taxon>
    </lineage>
</organism>
<comment type="caution">
    <text evidence="4">The sequence shown here is derived from an EMBL/GenBank/DDBJ whole genome shotgun (WGS) entry which is preliminary data.</text>
</comment>
<comment type="similarity">
    <text evidence="1">Belongs to the short-chain dehydrogenases/reductases (SDR) family.</text>
</comment>
<dbReference type="PROSITE" id="PS00061">
    <property type="entry name" value="ADH_SHORT"/>
    <property type="match status" value="1"/>
</dbReference>
<sequence length="312" mass="34011">MAGHQQAVEDLADLSDEQFDETYRTNVYGLFWLVKAALPHLQPGASVITTSSVQAYQPSPTLVDYAGTKAAINAISKALAQQARAQGRAGQRRGAGSVLDAAAGERRPADRGAARLRCRDPARPRRAAGRAWPRRTCTWRPTARAYTTGATVSVTGGMPTPDPLGRQSGRMSPNPPGTPGVDVPDARGRTGLDRAGRDLTRNPDVVVRDVEVLSDGWHVLRRTTLDVRRRDGGWETQQRETYARGDGAVILLHDVERRTVLLSRQFRWPVYVNGHPDGMLVEAAAGLLDEDDPETAIRREAAEEPGCRGRRA</sequence>
<dbReference type="Pfam" id="PF00106">
    <property type="entry name" value="adh_short"/>
    <property type="match status" value="1"/>
</dbReference>
<dbReference type="SUPFAM" id="SSF55811">
    <property type="entry name" value="Nudix"/>
    <property type="match status" value="1"/>
</dbReference>
<dbReference type="Gene3D" id="3.40.50.720">
    <property type="entry name" value="NAD(P)-binding Rossmann-like Domain"/>
    <property type="match status" value="1"/>
</dbReference>
<evidence type="ECO:0000313" key="4">
    <source>
        <dbReference type="EMBL" id="GMA86914.1"/>
    </source>
</evidence>
<feature type="compositionally biased region" description="Low complexity" evidence="3">
    <location>
        <begin position="86"/>
        <end position="96"/>
    </location>
</feature>
<proteinExistence type="inferred from homology"/>
<dbReference type="InterPro" id="IPR020904">
    <property type="entry name" value="Sc_DH/Rdtase_CS"/>
</dbReference>
<dbReference type="EMBL" id="BSUZ01000001">
    <property type="protein sequence ID" value="GMA86914.1"/>
    <property type="molecule type" value="Genomic_DNA"/>
</dbReference>
<dbReference type="PANTHER" id="PTHR48107">
    <property type="entry name" value="NADPH-DEPENDENT ALDEHYDE REDUCTASE-LIKE PROTEIN, CHLOROPLASTIC-RELATED"/>
    <property type="match status" value="1"/>
</dbReference>
<evidence type="ECO:0000256" key="2">
    <source>
        <dbReference type="ARBA" id="ARBA00023002"/>
    </source>
</evidence>
<dbReference type="InterPro" id="IPR002347">
    <property type="entry name" value="SDR_fam"/>
</dbReference>
<name>A0ABQ6JII6_9ACTN</name>
<feature type="region of interest" description="Disordered" evidence="3">
    <location>
        <begin position="86"/>
        <end position="114"/>
    </location>
</feature>
<reference evidence="5" key="1">
    <citation type="journal article" date="2019" name="Int. J. Syst. Evol. Microbiol.">
        <title>The Global Catalogue of Microorganisms (GCM) 10K type strain sequencing project: providing services to taxonomists for standard genome sequencing and annotation.</title>
        <authorList>
            <consortium name="The Broad Institute Genomics Platform"/>
            <consortium name="The Broad Institute Genome Sequencing Center for Infectious Disease"/>
            <person name="Wu L."/>
            <person name="Ma J."/>
        </authorList>
    </citation>
    <scope>NUCLEOTIDE SEQUENCE [LARGE SCALE GENOMIC DNA]</scope>
    <source>
        <strain evidence="5">NBRC 108730</strain>
    </source>
</reference>
<dbReference type="PANTHER" id="PTHR48107:SF16">
    <property type="entry name" value="NADPH-DEPENDENT ALDEHYDE REDUCTASE 1, CHLOROPLASTIC"/>
    <property type="match status" value="1"/>
</dbReference>
<dbReference type="Proteomes" id="UP001157017">
    <property type="component" value="Unassembled WGS sequence"/>
</dbReference>
<gene>
    <name evidence="4" type="ORF">GCM10025868_21640</name>
</gene>
<evidence type="ECO:0000256" key="3">
    <source>
        <dbReference type="SAM" id="MobiDB-lite"/>
    </source>
</evidence>
<evidence type="ECO:0000313" key="5">
    <source>
        <dbReference type="Proteomes" id="UP001157017"/>
    </source>
</evidence>
<evidence type="ECO:0008006" key="6">
    <source>
        <dbReference type="Google" id="ProtNLM"/>
    </source>
</evidence>
<dbReference type="InterPro" id="IPR015797">
    <property type="entry name" value="NUDIX_hydrolase-like_dom_sf"/>
</dbReference>
<dbReference type="SUPFAM" id="SSF51735">
    <property type="entry name" value="NAD(P)-binding Rossmann-fold domains"/>
    <property type="match status" value="1"/>
</dbReference>
<dbReference type="InterPro" id="IPR036291">
    <property type="entry name" value="NAD(P)-bd_dom_sf"/>
</dbReference>
<feature type="region of interest" description="Disordered" evidence="3">
    <location>
        <begin position="152"/>
        <end position="197"/>
    </location>
</feature>
<accession>A0ABQ6JII6</accession>
<evidence type="ECO:0000256" key="1">
    <source>
        <dbReference type="ARBA" id="ARBA00006484"/>
    </source>
</evidence>
<keyword evidence="5" id="KW-1185">Reference proteome</keyword>